<reference evidence="2 3" key="1">
    <citation type="submission" date="2024-01" db="EMBL/GenBank/DDBJ databases">
        <authorList>
            <person name="Allen C."/>
            <person name="Tagirdzhanova G."/>
        </authorList>
    </citation>
    <scope>NUCLEOTIDE SEQUENCE [LARGE SCALE GENOMIC DNA]</scope>
    <source>
        <strain evidence="2 3">CBS 119000</strain>
    </source>
</reference>
<evidence type="ECO:0000256" key="1">
    <source>
        <dbReference type="SAM" id="MobiDB-lite"/>
    </source>
</evidence>
<evidence type="ECO:0000313" key="2">
    <source>
        <dbReference type="EMBL" id="CAK7267739.1"/>
    </source>
</evidence>
<gene>
    <name evidence="2" type="ORF">SEPCBS119000_002704</name>
</gene>
<keyword evidence="3" id="KW-1185">Reference proteome</keyword>
<sequence>MSDSDKSDASGVAAAPTASPAAPTPPPATQPPPIDSSESPPDAVIAAEWRTCSGCDDELRHITDFPSRLDNGLRRKSCYRHGKKLDISDFALVDGARGTSCDAHTLPRPKLPECSPAPRYNLSGWNAFGGTSDWNALRGALAEWPLQDDLQVQNSTAHVLPFDSLPALTESVDRAGVSRWFDELATLVWQLGGYKYSRRNLYQGTSNDVFTASYGCCQDAAAIRVVKREKVRDRKPMTRYACHGRLKFKASFAQRILLLSAHHRHHPMYTLTRLTPAMMDFIDKHTTENGASEIHHLLVAANVDGAKDVTVSQVYHYWRKAKRDAEGGTNSSPLPACDGPG</sequence>
<accession>A0ABP0DHL6</accession>
<protein>
    <submittedName>
        <fullName evidence="2">Uncharacterized protein</fullName>
    </submittedName>
</protein>
<dbReference type="EMBL" id="CAWUON010000030">
    <property type="protein sequence ID" value="CAK7267739.1"/>
    <property type="molecule type" value="Genomic_DNA"/>
</dbReference>
<organism evidence="2 3">
    <name type="scientific">Sporothrix epigloea</name>
    <dbReference type="NCBI Taxonomy" id="1892477"/>
    <lineage>
        <taxon>Eukaryota</taxon>
        <taxon>Fungi</taxon>
        <taxon>Dikarya</taxon>
        <taxon>Ascomycota</taxon>
        <taxon>Pezizomycotina</taxon>
        <taxon>Sordariomycetes</taxon>
        <taxon>Sordariomycetidae</taxon>
        <taxon>Ophiostomatales</taxon>
        <taxon>Ophiostomataceae</taxon>
        <taxon>Sporothrix</taxon>
    </lineage>
</organism>
<dbReference type="Proteomes" id="UP001642502">
    <property type="component" value="Unassembled WGS sequence"/>
</dbReference>
<comment type="caution">
    <text evidence="2">The sequence shown here is derived from an EMBL/GenBank/DDBJ whole genome shotgun (WGS) entry which is preliminary data.</text>
</comment>
<feature type="region of interest" description="Disordered" evidence="1">
    <location>
        <begin position="322"/>
        <end position="341"/>
    </location>
</feature>
<proteinExistence type="predicted"/>
<feature type="region of interest" description="Disordered" evidence="1">
    <location>
        <begin position="1"/>
        <end position="41"/>
    </location>
</feature>
<feature type="compositionally biased region" description="Pro residues" evidence="1">
    <location>
        <begin position="22"/>
        <end position="34"/>
    </location>
</feature>
<evidence type="ECO:0000313" key="3">
    <source>
        <dbReference type="Proteomes" id="UP001642502"/>
    </source>
</evidence>
<name>A0ABP0DHL6_9PEZI</name>